<evidence type="ECO:0000313" key="2">
    <source>
        <dbReference type="Proteomes" id="UP001304300"/>
    </source>
</evidence>
<dbReference type="KEGG" id="puo:RZN69_07495"/>
<protein>
    <submittedName>
        <fullName evidence="1">DUF4838 domain-containing protein</fullName>
    </submittedName>
</protein>
<reference evidence="1 2" key="1">
    <citation type="submission" date="2023-10" db="EMBL/GenBank/DDBJ databases">
        <title>Rubellicoccus peritrichatus gen. nov., sp. nov., isolated from an algae of coral reef tank.</title>
        <authorList>
            <person name="Luo J."/>
        </authorList>
    </citation>
    <scope>NUCLEOTIDE SEQUENCE [LARGE SCALE GENOMIC DNA]</scope>
    <source>
        <strain evidence="1 2">CR14</strain>
    </source>
</reference>
<accession>A0AAQ3QWP1</accession>
<dbReference type="InterPro" id="IPR032287">
    <property type="entry name" value="DUF4838"/>
</dbReference>
<dbReference type="Pfam" id="PF16126">
    <property type="entry name" value="DUF4838"/>
    <property type="match status" value="1"/>
</dbReference>
<gene>
    <name evidence="1" type="ORF">RZN69_07495</name>
</gene>
<evidence type="ECO:0000313" key="1">
    <source>
        <dbReference type="EMBL" id="WOO42933.1"/>
    </source>
</evidence>
<sequence length="799" mass="91209">MRALFIFFLLLPGIVLGKVRHPVRDSGSLLYSRGTVIGPVFYSDTATLHEIEAAHELANYLTLVSGREWPAMIESEDRFGRGIYIGDTDAARYAGAIIASPESLAKSKSVERIKLGQRFRITVEDDRIFLDGATVESTVFAVNYFLQDSLGIRWFVPGELGEHIPQYERVRLLRGSKVIQPSFFNRVLLSNRDADDLQQWTRHNLLNQSRWNMNHNLHQIVTSEFFETKPEWFSLHGDKRIPTKGGRGPNPNLANSEVARFVASEAKHFFAQSRGAEIFSISITDNVRFDESSDTLNIVMPFEYFRNRPNYSDLVFGFSNIVAEDIWPLDVNGKIVFEDVPHSAMDKHLGALAYYWAEEVPSFPVHPRIIPYLTSDRGQWFSDVYREEDKALIKAWCSAGPEIVGTWDYYEGAPYFVPRNFTEIVGESIPFLYDSGVRAFYAEGRALWGFDAPRLWLAAQLLMDAEQDSDELMDEFYSSYFSEAELPMRAFYETTEAVWMGQPGPPVWLKYYLMPSQAELFPMEVWEILEEKLSEAEELADTPKVKERVALVRSEFEFSLAMCKVYYLWKKAFDERSPESQTELESARDALHLIAPPSVLRAFRMKENLLEGTELDFVIKTFDVNRYLLSERFIEPLVDGDETGVGPLPFVGAKLRDGWSSSSFHNESFNFTRVPLSHPRGNMAANIAGASYFNLFDWLPVESGQHLLAEMRFRGKVSPGSRIKMSLRWMDEEGNVFESEKFAEIPVGDYEEWRLLTEGSVSPPGAAWVLFGLSIQEQMPGDFLEIDSIEVIESTSLNN</sequence>
<dbReference type="Proteomes" id="UP001304300">
    <property type="component" value="Chromosome"/>
</dbReference>
<dbReference type="EMBL" id="CP136920">
    <property type="protein sequence ID" value="WOO42933.1"/>
    <property type="molecule type" value="Genomic_DNA"/>
</dbReference>
<name>A0AAQ3QWP1_9BACT</name>
<proteinExistence type="predicted"/>
<dbReference type="RefSeq" id="WP_317835467.1">
    <property type="nucleotide sequence ID" value="NZ_CP136920.1"/>
</dbReference>
<dbReference type="AlphaFoldDB" id="A0AAQ3QWP1"/>
<organism evidence="1 2">
    <name type="scientific">Rubellicoccus peritrichatus</name>
    <dbReference type="NCBI Taxonomy" id="3080537"/>
    <lineage>
        <taxon>Bacteria</taxon>
        <taxon>Pseudomonadati</taxon>
        <taxon>Verrucomicrobiota</taxon>
        <taxon>Opitutia</taxon>
        <taxon>Puniceicoccales</taxon>
        <taxon>Cerasicoccaceae</taxon>
        <taxon>Rubellicoccus</taxon>
    </lineage>
</organism>
<keyword evidence="2" id="KW-1185">Reference proteome</keyword>